<keyword evidence="10" id="KW-0511">Multifunctional enzyme</keyword>
<feature type="compositionally biased region" description="Basic and acidic residues" evidence="13">
    <location>
        <begin position="1610"/>
        <end position="1622"/>
    </location>
</feature>
<keyword evidence="3" id="KW-0645">Protease</keyword>
<evidence type="ECO:0000256" key="10">
    <source>
        <dbReference type="ARBA" id="ARBA00023268"/>
    </source>
</evidence>
<dbReference type="PROSITE" id="PS50158">
    <property type="entry name" value="ZF_CCHC"/>
    <property type="match status" value="1"/>
</dbReference>
<evidence type="ECO:0000259" key="16">
    <source>
        <dbReference type="PROSITE" id="PS50994"/>
    </source>
</evidence>
<dbReference type="EMBL" id="JBHFQA010000016">
    <property type="protein sequence ID" value="KAL2085842.1"/>
    <property type="molecule type" value="Genomic_DNA"/>
</dbReference>
<evidence type="ECO:0000256" key="3">
    <source>
        <dbReference type="ARBA" id="ARBA00022670"/>
    </source>
</evidence>
<sequence length="1741" mass="195369">MSSEQSLEDQVRALTELVNQLTADNQRLRGGERSSTSSDSAQVPSSNVAGVTPVERLVCVPRERKCPRFSGKMSVDNMSVQDWIEEASRSLAARPMPRLEQALFVYDLLDGEAKREIKFSPAADRNDPQKIFEILKQNFSCSKSVNALYRQFYQRRQFESESVREYSHVLMELMEHIQDKDESLDQSDRVLRDQFVEGLRNDKLQGELLDKISANQHLSFRDVRSEALDWLSRRAQTTARPRAYSCNSYEADTNAVTVSTAPEFIELKECLRKQQAQLDAILTQLGQTQAPSSSTYRPLSAQSRPYQFQADGKPICLRCNKAGHIARFCRAIPQGGQTTTQGSVPRGEQTGVNEDSSTTTRLIGNCPVIDISLGGVLTRCLLDTGSMVTTVTESFFRQQVEPQIREKMQSCDWLQLKAANGLAIPYLGYIELDLEVLGKLLPKIGVLVVRDSLDPTTSQQKRGIPGLLGMNAISRCYQELFKEHGQNLFKCPPVQAADVGWRQALSECQSLERLSDSGYLGKAVVQPGPALRVPAGCLKFVPVTCSILGSITSCFLEPLLYGEGRLPSNLLISTALLPVTRGKVNIPVVNVGTEDQWLYPRTTLGSLHVVELTSGRTTAGDPTVFVRTADARTTAPIDLSTLQWSNLSVLEQQVAKELLERYQGVFSEHDGGLGCTSLVQHEIPVMDTVPVRQRYRRLPPSQFAQVKAHVQELVEKGIVQPSSSPYASPIVVVQKKDGTIRLCVDYRQLNAKTRKDAYPLPRIEESLDALTGATLFSTLDLASGYNQVPMAEKDKEKTAFCTPFGLFEFNRMPFGLCNAPSTFQRLMERIFGDQSFTSLLLYLDDIVIFSSSFQQHLQRLELVLSRLKEHNLKLKLSKCHFFKDEVQYLGHVISSRGVATDPDKIQTVLQWKRPLTLTELRSFLGFASYYRRFVAGFAKHAGPLHKLVSAVQGGGKKCSGSNAKLGERWDDKCEQAFQILKQELVTAPVLQYADFSLPFILEIDASHQGLGAVLSQEVNGEKRPIAFASRTLRPSEKNMSNYSSMKLEFVALKWAVTERFREYLLGAQFVVYTDNNPLSHLQTAKLAAVEQRWASQLAVFNFELRYRPGTANRNADALSRQHDPPILPVTAIASGITVPSELQMARESMAPPEASAIISTLDAAPIRLPADLRSLQTKDSVVGCFLTYWRRGRPPNRQERAQEAEAVLELARQWRRIREQDGILYREIQLPPAQDRVLQLLLPTALHEEVLTSLHDNHGHQGVERTTELIRQRCYWPKMRQDIERWCKACERCTLAKGLIPTSRTYAGHLLAAKPLEIIAIDFTVMEKASDNHENVLIVTDVFSKFTQAYPTVNQRAETVAKVLTEKWFYLYGVPKRIHSDQGRAFEGELLKRLCKLYGIDKSRTTAYHPEGNGQCERFNRTLHNLLRTLHPGKKKRWPQALPHLLFAYNTSVHQSTGHSPYELMFGRKPQLPVDFLLGRATEDPGSTSPEDWVNTHKEYLTAVYADARSRLEAAAAGRERHSVLPPPLLARTRVCRRSHPLGRHKIQDLWDPRVYTVVKCWDENSQVYHITPEDGLGPDLNVHRSELKALPSQELVPCEAPVVIPVRRASEERREPERHDEEEGDAWFHVVPDEQKTSDVSLPCEAGQQATLETPGCRTSECSQDDLACPGSNTSIPLESSQSPEVPGGGDQAGRPRRARAGQHSNPFHLPRSASQHLEGQQHVIQLVSPTPTSYFRPWS</sequence>
<evidence type="ECO:0000259" key="14">
    <source>
        <dbReference type="PROSITE" id="PS50158"/>
    </source>
</evidence>
<dbReference type="GO" id="GO:0008270">
    <property type="term" value="F:zinc ion binding"/>
    <property type="evidence" value="ECO:0007669"/>
    <property type="project" value="UniProtKB-KW"/>
</dbReference>
<organism evidence="17 18">
    <name type="scientific">Coilia grayii</name>
    <name type="common">Gray's grenadier anchovy</name>
    <dbReference type="NCBI Taxonomy" id="363190"/>
    <lineage>
        <taxon>Eukaryota</taxon>
        <taxon>Metazoa</taxon>
        <taxon>Chordata</taxon>
        <taxon>Craniata</taxon>
        <taxon>Vertebrata</taxon>
        <taxon>Euteleostomi</taxon>
        <taxon>Actinopterygii</taxon>
        <taxon>Neopterygii</taxon>
        <taxon>Teleostei</taxon>
        <taxon>Clupei</taxon>
        <taxon>Clupeiformes</taxon>
        <taxon>Clupeoidei</taxon>
        <taxon>Engraulidae</taxon>
        <taxon>Coilinae</taxon>
        <taxon>Coilia</taxon>
    </lineage>
</organism>
<dbReference type="InterPro" id="IPR043502">
    <property type="entry name" value="DNA/RNA_pol_sf"/>
</dbReference>
<comment type="similarity">
    <text evidence="1">Belongs to the beta type-B retroviral polymerase family. HERV class-II K(HML-2) pol subfamily.</text>
</comment>
<dbReference type="EC" id="3.1.26.4" evidence="2"/>
<dbReference type="GO" id="GO:0006508">
    <property type="term" value="P:proteolysis"/>
    <property type="evidence" value="ECO:0007669"/>
    <property type="project" value="UniProtKB-KW"/>
</dbReference>
<evidence type="ECO:0000256" key="5">
    <source>
        <dbReference type="ARBA" id="ARBA00022695"/>
    </source>
</evidence>
<feature type="region of interest" description="Disordered" evidence="13">
    <location>
        <begin position="1610"/>
        <end position="1630"/>
    </location>
</feature>
<keyword evidence="4" id="KW-0808">Transferase</keyword>
<accession>A0ABD1JFM2</accession>
<dbReference type="PANTHER" id="PTHR37984:SF5">
    <property type="entry name" value="PROTEIN NYNRIN-LIKE"/>
    <property type="match status" value="1"/>
</dbReference>
<evidence type="ECO:0000313" key="18">
    <source>
        <dbReference type="Proteomes" id="UP001591681"/>
    </source>
</evidence>
<dbReference type="FunFam" id="3.10.10.10:FF:000007">
    <property type="entry name" value="Retrovirus-related Pol polyprotein from transposon 17.6-like Protein"/>
    <property type="match status" value="1"/>
</dbReference>
<dbReference type="GO" id="GO:0003964">
    <property type="term" value="F:RNA-directed DNA polymerase activity"/>
    <property type="evidence" value="ECO:0007669"/>
    <property type="project" value="UniProtKB-KW"/>
</dbReference>
<keyword evidence="7" id="KW-0255">Endonuclease</keyword>
<keyword evidence="12" id="KW-0862">Zinc</keyword>
<evidence type="ECO:0000256" key="1">
    <source>
        <dbReference type="ARBA" id="ARBA00010879"/>
    </source>
</evidence>
<dbReference type="FunFam" id="3.10.20.370:FF:000001">
    <property type="entry name" value="Retrovirus-related Pol polyprotein from transposon 17.6-like protein"/>
    <property type="match status" value="1"/>
</dbReference>
<name>A0ABD1JFM2_9TELE</name>
<evidence type="ECO:0000256" key="6">
    <source>
        <dbReference type="ARBA" id="ARBA00022722"/>
    </source>
</evidence>
<dbReference type="FunFam" id="3.30.70.270:FF:000020">
    <property type="entry name" value="Transposon Tf2-6 polyprotein-like Protein"/>
    <property type="match status" value="1"/>
</dbReference>
<dbReference type="Pfam" id="PF17921">
    <property type="entry name" value="Integrase_H2C2"/>
    <property type="match status" value="1"/>
</dbReference>
<evidence type="ECO:0000256" key="12">
    <source>
        <dbReference type="PROSITE-ProRule" id="PRU00047"/>
    </source>
</evidence>
<dbReference type="Gene3D" id="3.10.20.370">
    <property type="match status" value="1"/>
</dbReference>
<dbReference type="InterPro" id="IPR000477">
    <property type="entry name" value="RT_dom"/>
</dbReference>
<keyword evidence="18" id="KW-1185">Reference proteome</keyword>
<feature type="region of interest" description="Disordered" evidence="13">
    <location>
        <begin position="22"/>
        <end position="47"/>
    </location>
</feature>
<dbReference type="PROSITE" id="PS50878">
    <property type="entry name" value="RT_POL"/>
    <property type="match status" value="1"/>
</dbReference>
<keyword evidence="6" id="KW-0540">Nuclease</keyword>
<dbReference type="Gene3D" id="1.10.340.70">
    <property type="match status" value="1"/>
</dbReference>
<dbReference type="CDD" id="cd01647">
    <property type="entry name" value="RT_LTR"/>
    <property type="match status" value="1"/>
</dbReference>
<keyword evidence="12" id="KW-0863">Zinc-finger</keyword>
<feature type="compositionally biased region" description="Polar residues" evidence="13">
    <location>
        <begin position="1672"/>
        <end position="1685"/>
    </location>
</feature>
<evidence type="ECO:0000256" key="2">
    <source>
        <dbReference type="ARBA" id="ARBA00012180"/>
    </source>
</evidence>
<dbReference type="InterPro" id="IPR012337">
    <property type="entry name" value="RNaseH-like_sf"/>
</dbReference>
<dbReference type="CDD" id="cd09274">
    <property type="entry name" value="RNase_HI_RT_Ty3"/>
    <property type="match status" value="1"/>
</dbReference>
<dbReference type="Gene3D" id="3.30.420.10">
    <property type="entry name" value="Ribonuclease H-like superfamily/Ribonuclease H"/>
    <property type="match status" value="1"/>
</dbReference>
<evidence type="ECO:0000256" key="8">
    <source>
        <dbReference type="ARBA" id="ARBA00022801"/>
    </source>
</evidence>
<dbReference type="InterPro" id="IPR036397">
    <property type="entry name" value="RNaseH_sf"/>
</dbReference>
<dbReference type="InterPro" id="IPR041588">
    <property type="entry name" value="Integrase_H2C2"/>
</dbReference>
<dbReference type="PROSITE" id="PS50994">
    <property type="entry name" value="INTEGRASE"/>
    <property type="match status" value="1"/>
</dbReference>
<dbReference type="InterPro" id="IPR043128">
    <property type="entry name" value="Rev_trsase/Diguanyl_cyclase"/>
</dbReference>
<dbReference type="Pfam" id="PF00665">
    <property type="entry name" value="rve"/>
    <property type="match status" value="1"/>
</dbReference>
<feature type="domain" description="Integrase catalytic" evidence="16">
    <location>
        <begin position="1311"/>
        <end position="1469"/>
    </location>
</feature>
<dbReference type="Gene3D" id="3.10.10.10">
    <property type="entry name" value="HIV Type 1 Reverse Transcriptase, subunit A, domain 1"/>
    <property type="match status" value="1"/>
</dbReference>
<feature type="compositionally biased region" description="Polar residues" evidence="13">
    <location>
        <begin position="33"/>
        <end position="47"/>
    </location>
</feature>
<dbReference type="FunFam" id="3.30.420.10:FF:000032">
    <property type="entry name" value="Retrovirus-related Pol polyprotein from transposon 297-like Protein"/>
    <property type="match status" value="1"/>
</dbReference>
<dbReference type="SUPFAM" id="SSF56672">
    <property type="entry name" value="DNA/RNA polymerases"/>
    <property type="match status" value="1"/>
</dbReference>
<dbReference type="InterPro" id="IPR001878">
    <property type="entry name" value="Znf_CCHC"/>
</dbReference>
<keyword evidence="9" id="KW-0695">RNA-directed DNA polymerase</keyword>
<feature type="region of interest" description="Disordered" evidence="13">
    <location>
        <begin position="1669"/>
        <end position="1721"/>
    </location>
</feature>
<feature type="region of interest" description="Disordered" evidence="13">
    <location>
        <begin position="337"/>
        <end position="356"/>
    </location>
</feature>
<dbReference type="InterPro" id="IPR050951">
    <property type="entry name" value="Retrovirus_Pol_polyprotein"/>
</dbReference>
<keyword evidence="8" id="KW-0378">Hydrolase</keyword>
<protein>
    <recommendedName>
        <fullName evidence="11">Gypsy retrotransposon integrase-like protein 1</fullName>
        <ecNumber evidence="2">3.1.26.4</ecNumber>
    </recommendedName>
</protein>
<dbReference type="InterPro" id="IPR001584">
    <property type="entry name" value="Integrase_cat-core"/>
</dbReference>
<evidence type="ECO:0000256" key="4">
    <source>
        <dbReference type="ARBA" id="ARBA00022679"/>
    </source>
</evidence>
<keyword evidence="12" id="KW-0479">Metal-binding</keyword>
<dbReference type="GO" id="GO:0004523">
    <property type="term" value="F:RNA-DNA hybrid ribonuclease activity"/>
    <property type="evidence" value="ECO:0007669"/>
    <property type="project" value="UniProtKB-EC"/>
</dbReference>
<dbReference type="Pfam" id="PF00078">
    <property type="entry name" value="RVT_1"/>
    <property type="match status" value="1"/>
</dbReference>
<proteinExistence type="inferred from homology"/>
<evidence type="ECO:0000313" key="17">
    <source>
        <dbReference type="EMBL" id="KAL2085842.1"/>
    </source>
</evidence>
<comment type="caution">
    <text evidence="17">The sequence shown here is derived from an EMBL/GenBank/DDBJ whole genome shotgun (WGS) entry which is preliminary data.</text>
</comment>
<dbReference type="FunFam" id="1.10.340.70:FF:000001">
    <property type="entry name" value="Retrovirus-related Pol polyprotein from transposon gypsy-like Protein"/>
    <property type="match status" value="1"/>
</dbReference>
<reference evidence="17 18" key="1">
    <citation type="submission" date="2024-09" db="EMBL/GenBank/DDBJ databases">
        <title>A chromosome-level genome assembly of Gray's grenadier anchovy, Coilia grayii.</title>
        <authorList>
            <person name="Fu Z."/>
        </authorList>
    </citation>
    <scope>NUCLEOTIDE SEQUENCE [LARGE SCALE GENOMIC DNA]</scope>
    <source>
        <strain evidence="17">G4</strain>
        <tissue evidence="17">Muscle</tissue>
    </source>
</reference>
<evidence type="ECO:0000259" key="15">
    <source>
        <dbReference type="PROSITE" id="PS50878"/>
    </source>
</evidence>
<feature type="domain" description="Reverse transcriptase" evidence="15">
    <location>
        <begin position="714"/>
        <end position="893"/>
    </location>
</feature>
<dbReference type="Proteomes" id="UP001591681">
    <property type="component" value="Unassembled WGS sequence"/>
</dbReference>
<dbReference type="InterPro" id="IPR041577">
    <property type="entry name" value="RT_RNaseH_2"/>
</dbReference>
<feature type="domain" description="CCHC-type" evidence="14">
    <location>
        <begin position="316"/>
        <end position="330"/>
    </location>
</feature>
<dbReference type="PANTHER" id="PTHR37984">
    <property type="entry name" value="PROTEIN CBG26694"/>
    <property type="match status" value="1"/>
</dbReference>
<gene>
    <name evidence="17" type="ORF">ACEWY4_019162</name>
</gene>
<evidence type="ECO:0000256" key="13">
    <source>
        <dbReference type="SAM" id="MobiDB-lite"/>
    </source>
</evidence>
<keyword evidence="5" id="KW-0548">Nucleotidyltransferase</keyword>
<evidence type="ECO:0000256" key="7">
    <source>
        <dbReference type="ARBA" id="ARBA00022759"/>
    </source>
</evidence>
<evidence type="ECO:0000256" key="9">
    <source>
        <dbReference type="ARBA" id="ARBA00022918"/>
    </source>
</evidence>
<dbReference type="Pfam" id="PF17919">
    <property type="entry name" value="RT_RNaseH_2"/>
    <property type="match status" value="1"/>
</dbReference>
<dbReference type="GO" id="GO:0008233">
    <property type="term" value="F:peptidase activity"/>
    <property type="evidence" value="ECO:0007669"/>
    <property type="project" value="UniProtKB-KW"/>
</dbReference>
<evidence type="ECO:0000256" key="11">
    <source>
        <dbReference type="ARBA" id="ARBA00039658"/>
    </source>
</evidence>
<dbReference type="SUPFAM" id="SSF53098">
    <property type="entry name" value="Ribonuclease H-like"/>
    <property type="match status" value="1"/>
</dbReference>
<dbReference type="Gene3D" id="3.30.70.270">
    <property type="match status" value="2"/>
</dbReference>